<dbReference type="OrthoDB" id="4499526at2759"/>
<sequence>MTEKISTLDLESNKLEYDPWLLEDHPLRSYPTECIPGLSPYLYGIYQSLSLRKAFVRAAALVLGCLAAFQCFRLLPLDLPKELPHTTSASTTHTHVQPSTCTFPTLDTRPQALKKALGGGCDGLRTAIWMHDGELQIGNAVASPDTNAFLDRLGLDPLLAKLDKEAEESQSPLNPETPVIFDADLSRTFLLMLDAKTSLHELYPLLVEQLDRLRQRGYISHWDGERVVQRPVTVVVTGEAFLESDCASHSYSDIFWSALPEGRFTTSDFTKDGLRHLSPICIA</sequence>
<organism evidence="1 2">
    <name type="scientific">Penicillium arizonense</name>
    <dbReference type="NCBI Taxonomy" id="1835702"/>
    <lineage>
        <taxon>Eukaryota</taxon>
        <taxon>Fungi</taxon>
        <taxon>Dikarya</taxon>
        <taxon>Ascomycota</taxon>
        <taxon>Pezizomycotina</taxon>
        <taxon>Eurotiomycetes</taxon>
        <taxon>Eurotiomycetidae</taxon>
        <taxon>Eurotiales</taxon>
        <taxon>Aspergillaceae</taxon>
        <taxon>Penicillium</taxon>
    </lineage>
</organism>
<dbReference type="PANTHER" id="PTHR31571">
    <property type="entry name" value="ALTERED INHERITANCE OF MITOCHONDRIA PROTEIN 6"/>
    <property type="match status" value="1"/>
</dbReference>
<protein>
    <submittedName>
        <fullName evidence="1">Uncharacterized protein</fullName>
    </submittedName>
</protein>
<gene>
    <name evidence="1" type="ORF">PENARI_c007G06300</name>
</gene>
<dbReference type="PANTHER" id="PTHR31571:SF1">
    <property type="entry name" value="ALTERED INHERITANCE OF MITOCHONDRIA PROTEIN 6"/>
    <property type="match status" value="1"/>
</dbReference>
<evidence type="ECO:0000313" key="1">
    <source>
        <dbReference type="EMBL" id="OGE53509.1"/>
    </source>
</evidence>
<dbReference type="Proteomes" id="UP000177622">
    <property type="component" value="Unassembled WGS sequence"/>
</dbReference>
<dbReference type="RefSeq" id="XP_022488947.1">
    <property type="nucleotide sequence ID" value="XM_022630976.1"/>
</dbReference>
<dbReference type="InterPro" id="IPR051236">
    <property type="entry name" value="HAT_RTT109-like"/>
</dbReference>
<dbReference type="EMBL" id="LXJU01000007">
    <property type="protein sequence ID" value="OGE53509.1"/>
    <property type="molecule type" value="Genomic_DNA"/>
</dbReference>
<dbReference type="GeneID" id="34575710"/>
<name>A0A1F5LKT1_PENAI</name>
<accession>A0A1F5LKT1</accession>
<dbReference type="AlphaFoldDB" id="A0A1F5LKT1"/>
<proteinExistence type="predicted"/>
<reference evidence="1 2" key="1">
    <citation type="journal article" date="2016" name="Sci. Rep.">
        <title>Penicillium arizonense, a new, genome sequenced fungal species, reveals a high chemical diversity in secreted metabolites.</title>
        <authorList>
            <person name="Grijseels S."/>
            <person name="Nielsen J.C."/>
            <person name="Randelovic M."/>
            <person name="Nielsen J."/>
            <person name="Nielsen K.F."/>
            <person name="Workman M."/>
            <person name="Frisvad J.C."/>
        </authorList>
    </citation>
    <scope>NUCLEOTIDE SEQUENCE [LARGE SCALE GENOMIC DNA]</scope>
    <source>
        <strain evidence="1 2">CBS 141311</strain>
    </source>
</reference>
<evidence type="ECO:0000313" key="2">
    <source>
        <dbReference type="Proteomes" id="UP000177622"/>
    </source>
</evidence>
<keyword evidence="2" id="KW-1185">Reference proteome</keyword>
<dbReference type="STRING" id="1835702.A0A1F5LKT1"/>
<comment type="caution">
    <text evidence="1">The sequence shown here is derived from an EMBL/GenBank/DDBJ whole genome shotgun (WGS) entry which is preliminary data.</text>
</comment>